<dbReference type="CDD" id="cd06145">
    <property type="entry name" value="REX1_like"/>
    <property type="match status" value="1"/>
</dbReference>
<evidence type="ECO:0000256" key="4">
    <source>
        <dbReference type="ARBA" id="ARBA00022801"/>
    </source>
</evidence>
<comment type="subcellular location">
    <subcellularLocation>
        <location evidence="1">Nucleus</location>
    </subcellularLocation>
</comment>
<evidence type="ECO:0000256" key="5">
    <source>
        <dbReference type="ARBA" id="ARBA00022839"/>
    </source>
</evidence>
<dbReference type="OrthoDB" id="16516at2759"/>
<dbReference type="Proteomes" id="UP000410492">
    <property type="component" value="Unassembled WGS sequence"/>
</dbReference>
<gene>
    <name evidence="9" type="ORF">CALMAC_LOCUS9563</name>
</gene>
<dbReference type="InterPro" id="IPR012337">
    <property type="entry name" value="RNaseH-like_sf"/>
</dbReference>
<keyword evidence="10" id="KW-1185">Reference proteome</keyword>
<proteinExistence type="inferred from homology"/>
<feature type="compositionally biased region" description="Basic and acidic residues" evidence="7">
    <location>
        <begin position="387"/>
        <end position="411"/>
    </location>
</feature>
<dbReference type="Pfam" id="PF15870">
    <property type="entry name" value="EloA-BP1"/>
    <property type="match status" value="2"/>
</dbReference>
<evidence type="ECO:0000313" key="9">
    <source>
        <dbReference type="EMBL" id="VEN47920.1"/>
    </source>
</evidence>
<dbReference type="InterPro" id="IPR036397">
    <property type="entry name" value="RNaseH_sf"/>
</dbReference>
<name>A0A653CLA9_CALMS</name>
<dbReference type="PANTHER" id="PTHR12801">
    <property type="entry name" value="RNA EXONUCLEASE REXO1 / RECO3 FAMILY MEMBER-RELATED"/>
    <property type="match status" value="1"/>
</dbReference>
<feature type="compositionally biased region" description="Basic residues" evidence="7">
    <location>
        <begin position="545"/>
        <end position="555"/>
    </location>
</feature>
<dbReference type="EMBL" id="CAACVG010007993">
    <property type="protein sequence ID" value="VEN47920.1"/>
    <property type="molecule type" value="Genomic_DNA"/>
</dbReference>
<dbReference type="AlphaFoldDB" id="A0A653CLA9"/>
<dbReference type="InterPro" id="IPR034922">
    <property type="entry name" value="REX1-like_exo"/>
</dbReference>
<feature type="compositionally biased region" description="Basic and acidic residues" evidence="7">
    <location>
        <begin position="583"/>
        <end position="594"/>
    </location>
</feature>
<dbReference type="FunFam" id="3.30.420.10:FF:000019">
    <property type="entry name" value="RNA exonuclease NEF-sp"/>
    <property type="match status" value="1"/>
</dbReference>
<feature type="compositionally biased region" description="Basic and acidic residues" evidence="7">
    <location>
        <begin position="496"/>
        <end position="505"/>
    </location>
</feature>
<feature type="region of interest" description="Disordered" evidence="7">
    <location>
        <begin position="172"/>
        <end position="618"/>
    </location>
</feature>
<keyword evidence="3" id="KW-0540">Nuclease</keyword>
<dbReference type="InterPro" id="IPR013520">
    <property type="entry name" value="Ribonucl_H"/>
</dbReference>
<evidence type="ECO:0000256" key="1">
    <source>
        <dbReference type="ARBA" id="ARBA00004123"/>
    </source>
</evidence>
<evidence type="ECO:0000259" key="8">
    <source>
        <dbReference type="SMART" id="SM00479"/>
    </source>
</evidence>
<dbReference type="Gene3D" id="3.30.420.10">
    <property type="entry name" value="Ribonuclease H-like superfamily/Ribonuclease H"/>
    <property type="match status" value="1"/>
</dbReference>
<dbReference type="PANTHER" id="PTHR12801:SF115">
    <property type="entry name" value="FI18136P1-RELATED"/>
    <property type="match status" value="1"/>
</dbReference>
<reference evidence="9 10" key="1">
    <citation type="submission" date="2019-01" db="EMBL/GenBank/DDBJ databases">
        <authorList>
            <person name="Sayadi A."/>
        </authorList>
    </citation>
    <scope>NUCLEOTIDE SEQUENCE [LARGE SCALE GENOMIC DNA]</scope>
</reference>
<dbReference type="SUPFAM" id="SSF53098">
    <property type="entry name" value="Ribonuclease H-like"/>
    <property type="match status" value="1"/>
</dbReference>
<keyword evidence="5" id="KW-0269">Exonuclease</keyword>
<evidence type="ECO:0000256" key="2">
    <source>
        <dbReference type="ARBA" id="ARBA00006357"/>
    </source>
</evidence>
<dbReference type="InterPro" id="IPR031736">
    <property type="entry name" value="REXO1-like_dom"/>
</dbReference>
<keyword evidence="4" id="KW-0378">Hydrolase</keyword>
<feature type="compositionally biased region" description="Basic and acidic residues" evidence="7">
    <location>
        <begin position="449"/>
        <end position="472"/>
    </location>
</feature>
<accession>A0A653CLA9</accession>
<feature type="compositionally biased region" description="Basic and acidic residues" evidence="7">
    <location>
        <begin position="427"/>
        <end position="440"/>
    </location>
</feature>
<dbReference type="GO" id="GO:0004527">
    <property type="term" value="F:exonuclease activity"/>
    <property type="evidence" value="ECO:0007669"/>
    <property type="project" value="UniProtKB-KW"/>
</dbReference>
<feature type="compositionally biased region" description="Basic and acidic residues" evidence="7">
    <location>
        <begin position="556"/>
        <end position="575"/>
    </location>
</feature>
<dbReference type="GO" id="GO:0003676">
    <property type="term" value="F:nucleic acid binding"/>
    <property type="evidence" value="ECO:0007669"/>
    <property type="project" value="InterPro"/>
</dbReference>
<feature type="compositionally biased region" description="Polar residues" evidence="7">
    <location>
        <begin position="58"/>
        <end position="67"/>
    </location>
</feature>
<feature type="compositionally biased region" description="Basic and acidic residues" evidence="7">
    <location>
        <begin position="530"/>
        <end position="544"/>
    </location>
</feature>
<feature type="domain" description="Exonuclease" evidence="8">
    <location>
        <begin position="1081"/>
        <end position="1240"/>
    </location>
</feature>
<comment type="similarity">
    <text evidence="2">Belongs to the REXO1/REXO3 family.</text>
</comment>
<feature type="compositionally biased region" description="Basic and acidic residues" evidence="7">
    <location>
        <begin position="194"/>
        <end position="210"/>
    </location>
</feature>
<feature type="compositionally biased region" description="Basic residues" evidence="7">
    <location>
        <begin position="474"/>
        <end position="488"/>
    </location>
</feature>
<evidence type="ECO:0000313" key="10">
    <source>
        <dbReference type="Proteomes" id="UP000410492"/>
    </source>
</evidence>
<dbReference type="GO" id="GO:0005634">
    <property type="term" value="C:nucleus"/>
    <property type="evidence" value="ECO:0007669"/>
    <property type="project" value="UniProtKB-SubCell"/>
</dbReference>
<feature type="region of interest" description="Disordered" evidence="7">
    <location>
        <begin position="35"/>
        <end position="67"/>
    </location>
</feature>
<feature type="compositionally biased region" description="Basic and acidic residues" evidence="7">
    <location>
        <begin position="262"/>
        <end position="377"/>
    </location>
</feature>
<evidence type="ECO:0000256" key="7">
    <source>
        <dbReference type="SAM" id="MobiDB-lite"/>
    </source>
</evidence>
<dbReference type="InterPro" id="IPR047021">
    <property type="entry name" value="REXO1/3/4-like"/>
</dbReference>
<evidence type="ECO:0000256" key="6">
    <source>
        <dbReference type="ARBA" id="ARBA00023242"/>
    </source>
</evidence>
<feature type="compositionally biased region" description="Basic and acidic residues" evidence="7">
    <location>
        <begin position="219"/>
        <end position="252"/>
    </location>
</feature>
<keyword evidence="6" id="KW-0539">Nucleus</keyword>
<feature type="compositionally biased region" description="Basic residues" evidence="7">
    <location>
        <begin position="412"/>
        <end position="426"/>
    </location>
</feature>
<organism evidence="9 10">
    <name type="scientific">Callosobruchus maculatus</name>
    <name type="common">Southern cowpea weevil</name>
    <name type="synonym">Pulse bruchid</name>
    <dbReference type="NCBI Taxonomy" id="64391"/>
    <lineage>
        <taxon>Eukaryota</taxon>
        <taxon>Metazoa</taxon>
        <taxon>Ecdysozoa</taxon>
        <taxon>Arthropoda</taxon>
        <taxon>Hexapoda</taxon>
        <taxon>Insecta</taxon>
        <taxon>Pterygota</taxon>
        <taxon>Neoptera</taxon>
        <taxon>Endopterygota</taxon>
        <taxon>Coleoptera</taxon>
        <taxon>Polyphaga</taxon>
        <taxon>Cucujiformia</taxon>
        <taxon>Chrysomeloidea</taxon>
        <taxon>Chrysomelidae</taxon>
        <taxon>Bruchinae</taxon>
        <taxon>Bruchini</taxon>
        <taxon>Callosobruchus</taxon>
    </lineage>
</organism>
<evidence type="ECO:0000256" key="3">
    <source>
        <dbReference type="ARBA" id="ARBA00022722"/>
    </source>
</evidence>
<protein>
    <recommendedName>
        <fullName evidence="8">Exonuclease domain-containing protein</fullName>
    </recommendedName>
</protein>
<feature type="compositionally biased region" description="Basic residues" evidence="7">
    <location>
        <begin position="506"/>
        <end position="526"/>
    </location>
</feature>
<dbReference type="SMART" id="SM00479">
    <property type="entry name" value="EXOIII"/>
    <property type="match status" value="1"/>
</dbReference>
<sequence>MLPTKGYFQDIECPYFNSSCGRPYCHFRHKKKLSETVEDVSEPEKEDSNSVPTYKPTPKSQLASIQKQSHIPISYVPDLSFRPTSTLRPAPKIEKPVYKPTPLSILSYANRRGSEENGDPHREHIVEAIKELKQKVADSEYNPVSSFSPAGDINFEELNNEFDLIDEIISADENAKNEGEQEQGTSDILSGINKEIDKLHQDIQEIKAAEISDDPNLENEAKNDKEPEESSDKKIVFTEKHADKDKKKERGDSSNSSKKSKSSHERSLEKTEKRHSHSSKDKEKGNKDKKLEKEKDKSEKLEKNKVSEKLKQETFKEGKDKKIDKDKHDKSEKSSKDKKIEKSDKSKSHKSSSREKHRKEEHNNRNEGDPERDSKPTEKKKHKSKERSRSRSKSQENSKERRRSKESEKEKIRHKSRQKSRSRSRSSSKEKSKSKHSEKIKNKHKKTRAKSESKSRSRSNSKEKSRSKDAGKATKIKHKIRQKSRSRSRSSSSSKEICKDNDSEKHKPRHKNKERSRSRSKERKHTSGTSKERQKSKDSSDKDRKHSKSKHKNSHRDKDKSHRSSGKKEKVRKTTESSNDGSDMDKSHQQQPDKKVKKKRIMNEDCSTSEDERDMPMSFDNPIDESLLDLDLDDEDETMLECYRIFNEYNPEPVHREQFPTTSGQPSVEVREQDDVKEYVGKKRIAHLNAEKSVNFMQPPPPTKVNHATPGLMLTNRYKLAKQAQANREQELLMNEVEQQAIAVKRPAQTLLEAARERKLLRLANAQVKTPNTNIVDEILKGTSKVTPAPQVKVQKKIAPAQNVMLIQKAKERISKIKQVAPVKTVAQTQKGGRVAHVPDVSLSDIPDVLQADKSKLPVNVRTRFLTMIADECVKLYISKEEAFARALNEEYACYEKCKVLATYRNSAMLAVNRLRKEIQERERSGLGLIGLGEDPNSGNSDAAGEKFYNAVKKWVLTEEELDIHGYPRESEQHHGKAVIRNFKSNLPCNLDDNQRICARCHKLYQVDDDGWPLFEEECLYHPLRKRTIRGEQTYLCCRSNDDSGCATSDTHVSDGVMSGELEGFQTTLEPESDDDRRSYAVYALDCEMCYTTKGLELTRVTIVDVDCKTVYESLVKPLNPIIDYNTRFSGITKDQMDRTSTNLLQIQANILHLCNSSTILVGHSLESDMKALKIVHSNIIDTAVLFPHKMGLPHKRALKALASEYLRKIIQNDVSGHDSAEDAITCMELLKWKLKEESRGKK</sequence>